<dbReference type="Proteomes" id="UP000727993">
    <property type="component" value="Unassembled WGS sequence"/>
</dbReference>
<comment type="caution">
    <text evidence="1">The sequence shown here is derived from an EMBL/GenBank/DDBJ whole genome shotgun (WGS) entry which is preliminary data.</text>
</comment>
<sequence length="96" mass="9887">MAAPAQYLDPECVNYLWSSRTEPSAATIIGKGPNELDARTVVQAVVGASGILVGVLPVFAPLGVANLPELLGALTPCRVVLTSTVQKVLNGARSDS</sequence>
<protein>
    <submittedName>
        <fullName evidence="1">Uncharacterized protein</fullName>
    </submittedName>
</protein>
<proteinExistence type="predicted"/>
<reference evidence="1 2" key="1">
    <citation type="submission" date="2020-10" db="EMBL/GenBank/DDBJ databases">
        <title>Connecting structure to function with the recovery of over 1000 high-quality activated sludge metagenome-assembled genomes encoding full-length rRNA genes using long-read sequencing.</title>
        <authorList>
            <person name="Singleton C.M."/>
            <person name="Petriglieri F."/>
            <person name="Kristensen J.M."/>
            <person name="Kirkegaard R.H."/>
            <person name="Michaelsen T.Y."/>
            <person name="Andersen M.H."/>
            <person name="Karst S.M."/>
            <person name="Dueholm M.S."/>
            <person name="Nielsen P.H."/>
            <person name="Albertsen M."/>
        </authorList>
    </citation>
    <scope>NUCLEOTIDE SEQUENCE [LARGE SCALE GENOMIC DNA]</scope>
    <source>
        <strain evidence="1">Lyne_18-Q3-R50-59_MAXAC.006</strain>
    </source>
</reference>
<evidence type="ECO:0000313" key="2">
    <source>
        <dbReference type="Proteomes" id="UP000727993"/>
    </source>
</evidence>
<name>A0A936TCE9_9ACTN</name>
<dbReference type="EMBL" id="JADJZA010000001">
    <property type="protein sequence ID" value="MBK9296158.1"/>
    <property type="molecule type" value="Genomic_DNA"/>
</dbReference>
<dbReference type="AlphaFoldDB" id="A0A936TCE9"/>
<accession>A0A936TCE9</accession>
<evidence type="ECO:0000313" key="1">
    <source>
        <dbReference type="EMBL" id="MBK9296158.1"/>
    </source>
</evidence>
<gene>
    <name evidence="1" type="ORF">IPN02_04660</name>
</gene>
<organism evidence="1 2">
    <name type="scientific">Candidatus Neomicrothrix subdominans</name>
    <dbReference type="NCBI Taxonomy" id="2954438"/>
    <lineage>
        <taxon>Bacteria</taxon>
        <taxon>Bacillati</taxon>
        <taxon>Actinomycetota</taxon>
        <taxon>Acidimicrobiia</taxon>
        <taxon>Acidimicrobiales</taxon>
        <taxon>Microthrixaceae</taxon>
        <taxon>Candidatus Neomicrothrix</taxon>
    </lineage>
</organism>